<dbReference type="PANTHER" id="PTHR31672:SF10">
    <property type="entry name" value="F-BOX DOMAIN-CONTAINING PROTEIN"/>
    <property type="match status" value="1"/>
</dbReference>
<dbReference type="CDD" id="cd22157">
    <property type="entry name" value="F-box_AtFBW1-like"/>
    <property type="match status" value="1"/>
</dbReference>
<accession>A0AAE1MA21</accession>
<dbReference type="InterPro" id="IPR050796">
    <property type="entry name" value="SCF_F-box_component"/>
</dbReference>
<dbReference type="InterPro" id="IPR036047">
    <property type="entry name" value="F-box-like_dom_sf"/>
</dbReference>
<protein>
    <recommendedName>
        <fullName evidence="1">F-box domain-containing protein</fullName>
    </recommendedName>
</protein>
<sequence length="386" mass="44515">MARGGDNPSLPLDVIINILKRLPVKTLIRFQCVCKEWKNLFKTPSFIAEHSHHPDHQNQSLLLRGHNYVGHKPSSLCLLNHKMDTLTVLSVPFRRNWEIIGSCNGLLCVEVFRDRGKIPDFGRVSGSLWLWNPVTRELRKVPDTLNDLSYVCSVGFGFSSVANDYNIVRFYNQNLDRRKEDQYLRFIKHDRVEVFSLSTGSWKVLESEALQRTEVFGPAFSADGFIFWYGYQRPFSSSFISFDMAREVFTWFTLTPKPAERSIPFGVYQNKLVGHVLIKEGPGSHSILVFMCRKGASESGKSSSCTQEYRIGPISDVLSPVCIWGNEVVCRDDKEDEVKGDRNRVLHMFNFITNERRKFNYSIDRDWIDVCNYEESLASVWNTQVE</sequence>
<dbReference type="EMBL" id="JAWXYG010000011">
    <property type="protein sequence ID" value="KAK4259357.1"/>
    <property type="molecule type" value="Genomic_DNA"/>
</dbReference>
<dbReference type="AlphaFoldDB" id="A0AAE1MA21"/>
<dbReference type="InterPro" id="IPR011043">
    <property type="entry name" value="Gal_Oxase/kelch_b-propeller"/>
</dbReference>
<dbReference type="PROSITE" id="PS50181">
    <property type="entry name" value="FBOX"/>
    <property type="match status" value="1"/>
</dbReference>
<dbReference type="SUPFAM" id="SSF50965">
    <property type="entry name" value="Galactose oxidase, central domain"/>
    <property type="match status" value="1"/>
</dbReference>
<comment type="caution">
    <text evidence="2">The sequence shown here is derived from an EMBL/GenBank/DDBJ whole genome shotgun (WGS) entry which is preliminary data.</text>
</comment>
<dbReference type="InterPro" id="IPR001810">
    <property type="entry name" value="F-box_dom"/>
</dbReference>
<name>A0AAE1MA21_9FABA</name>
<evidence type="ECO:0000313" key="3">
    <source>
        <dbReference type="Proteomes" id="UP001293593"/>
    </source>
</evidence>
<evidence type="ECO:0000259" key="1">
    <source>
        <dbReference type="PROSITE" id="PS50181"/>
    </source>
</evidence>
<organism evidence="2 3">
    <name type="scientific">Acacia crassicarpa</name>
    <name type="common">northern wattle</name>
    <dbReference type="NCBI Taxonomy" id="499986"/>
    <lineage>
        <taxon>Eukaryota</taxon>
        <taxon>Viridiplantae</taxon>
        <taxon>Streptophyta</taxon>
        <taxon>Embryophyta</taxon>
        <taxon>Tracheophyta</taxon>
        <taxon>Spermatophyta</taxon>
        <taxon>Magnoliopsida</taxon>
        <taxon>eudicotyledons</taxon>
        <taxon>Gunneridae</taxon>
        <taxon>Pentapetalae</taxon>
        <taxon>rosids</taxon>
        <taxon>fabids</taxon>
        <taxon>Fabales</taxon>
        <taxon>Fabaceae</taxon>
        <taxon>Caesalpinioideae</taxon>
        <taxon>mimosoid clade</taxon>
        <taxon>Acacieae</taxon>
        <taxon>Acacia</taxon>
    </lineage>
</organism>
<evidence type="ECO:0000313" key="2">
    <source>
        <dbReference type="EMBL" id="KAK4259357.1"/>
    </source>
</evidence>
<dbReference type="Gene3D" id="1.20.1280.50">
    <property type="match status" value="1"/>
</dbReference>
<dbReference type="InterPro" id="IPR006527">
    <property type="entry name" value="F-box-assoc_dom_typ1"/>
</dbReference>
<dbReference type="SUPFAM" id="SSF81383">
    <property type="entry name" value="F-box domain"/>
    <property type="match status" value="1"/>
</dbReference>
<gene>
    <name evidence="2" type="ORF">QN277_005699</name>
</gene>
<feature type="domain" description="F-box" evidence="1">
    <location>
        <begin position="9"/>
        <end position="50"/>
    </location>
</feature>
<keyword evidence="3" id="KW-1185">Reference proteome</keyword>
<dbReference type="PANTHER" id="PTHR31672">
    <property type="entry name" value="BNACNNG10540D PROTEIN"/>
    <property type="match status" value="1"/>
</dbReference>
<dbReference type="Proteomes" id="UP001293593">
    <property type="component" value="Unassembled WGS sequence"/>
</dbReference>
<dbReference type="InterPro" id="IPR017451">
    <property type="entry name" value="F-box-assoc_interact_dom"/>
</dbReference>
<dbReference type="SMART" id="SM00256">
    <property type="entry name" value="FBOX"/>
    <property type="match status" value="1"/>
</dbReference>
<dbReference type="Pfam" id="PF07734">
    <property type="entry name" value="FBA_1"/>
    <property type="match status" value="1"/>
</dbReference>
<reference evidence="2" key="1">
    <citation type="submission" date="2023-10" db="EMBL/GenBank/DDBJ databases">
        <title>Chromosome-level genome of the transformable northern wattle, Acacia crassicarpa.</title>
        <authorList>
            <person name="Massaro I."/>
            <person name="Sinha N.R."/>
            <person name="Poethig S."/>
            <person name="Leichty A.R."/>
        </authorList>
    </citation>
    <scope>NUCLEOTIDE SEQUENCE</scope>
    <source>
        <strain evidence="2">Acra3RX</strain>
        <tissue evidence="2">Leaf</tissue>
    </source>
</reference>
<dbReference type="Pfam" id="PF00646">
    <property type="entry name" value="F-box"/>
    <property type="match status" value="1"/>
</dbReference>
<proteinExistence type="predicted"/>
<dbReference type="NCBIfam" id="TIGR01640">
    <property type="entry name" value="F_box_assoc_1"/>
    <property type="match status" value="1"/>
</dbReference>